<dbReference type="InterPro" id="IPR012349">
    <property type="entry name" value="Split_barrel_FMN-bd"/>
</dbReference>
<dbReference type="SUPFAM" id="SSF50475">
    <property type="entry name" value="FMN-binding split barrel"/>
    <property type="match status" value="1"/>
</dbReference>
<proteinExistence type="predicted"/>
<evidence type="ECO:0000313" key="1">
    <source>
        <dbReference type="EMBL" id="MFD1226414.1"/>
    </source>
</evidence>
<dbReference type="RefSeq" id="WP_289388070.1">
    <property type="nucleotide sequence ID" value="NZ_JAUCBM010000009.1"/>
</dbReference>
<gene>
    <name evidence="1" type="ORF">ACFQ35_04470</name>
</gene>
<dbReference type="Proteomes" id="UP001597263">
    <property type="component" value="Unassembled WGS sequence"/>
</dbReference>
<dbReference type="EMBL" id="JBHTMA010000026">
    <property type="protein sequence ID" value="MFD1226414.1"/>
    <property type="molecule type" value="Genomic_DNA"/>
</dbReference>
<accession>A0ABW3V390</accession>
<sequence length="148" mass="17064">MIIHDMSRPEIDDMLRHIGIGYLACSLNDKPYVLPLRFVHSSGYLYSLTSEGRKMELMRANPNVCISFSDVHGTNNWRSIIVTGVYEDIIKSESKDTPFYLAYELLSSGPEWWEPAYVKTIIRGEERSLEPVYFRISIMETTGHKTQP</sequence>
<keyword evidence="2" id="KW-1185">Reference proteome</keyword>
<reference evidence="2" key="1">
    <citation type="journal article" date="2019" name="Int. J. Syst. Evol. Microbiol.">
        <title>The Global Catalogue of Microorganisms (GCM) 10K type strain sequencing project: providing services to taxonomists for standard genome sequencing and annotation.</title>
        <authorList>
            <consortium name="The Broad Institute Genomics Platform"/>
            <consortium name="The Broad Institute Genome Sequencing Center for Infectious Disease"/>
            <person name="Wu L."/>
            <person name="Ma J."/>
        </authorList>
    </citation>
    <scope>NUCLEOTIDE SEQUENCE [LARGE SCALE GENOMIC DNA]</scope>
    <source>
        <strain evidence="2">CCUG 49584</strain>
    </source>
</reference>
<organism evidence="1 2">
    <name type="scientific">Pseudochrobactrum kiredjianiae</name>
    <dbReference type="NCBI Taxonomy" id="386305"/>
    <lineage>
        <taxon>Bacteria</taxon>
        <taxon>Pseudomonadati</taxon>
        <taxon>Pseudomonadota</taxon>
        <taxon>Alphaproteobacteria</taxon>
        <taxon>Hyphomicrobiales</taxon>
        <taxon>Brucellaceae</taxon>
        <taxon>Pseudochrobactrum</taxon>
    </lineage>
</organism>
<protein>
    <submittedName>
        <fullName evidence="1">Pyridoxamine 5'-phosphate oxidase family protein</fullName>
    </submittedName>
</protein>
<dbReference type="Gene3D" id="2.30.110.10">
    <property type="entry name" value="Electron Transport, Fmn-binding Protein, Chain A"/>
    <property type="match status" value="1"/>
</dbReference>
<dbReference type="InterPro" id="IPR024747">
    <property type="entry name" value="Pyridox_Oxase-rel"/>
</dbReference>
<evidence type="ECO:0000313" key="2">
    <source>
        <dbReference type="Proteomes" id="UP001597263"/>
    </source>
</evidence>
<dbReference type="Pfam" id="PF12900">
    <property type="entry name" value="Pyridox_ox_2"/>
    <property type="match status" value="1"/>
</dbReference>
<name>A0ABW3V390_9HYPH</name>
<comment type="caution">
    <text evidence="1">The sequence shown here is derived from an EMBL/GenBank/DDBJ whole genome shotgun (WGS) entry which is preliminary data.</text>
</comment>